<evidence type="ECO:0000256" key="7">
    <source>
        <dbReference type="ARBA" id="ARBA00022842"/>
    </source>
</evidence>
<feature type="binding site" evidence="9">
    <location>
        <begin position="183"/>
        <end position="190"/>
    </location>
    <ligand>
        <name>GTP</name>
        <dbReference type="ChEBI" id="CHEBI:37565"/>
    </ligand>
</feature>
<evidence type="ECO:0000256" key="4">
    <source>
        <dbReference type="ARBA" id="ARBA00022723"/>
    </source>
</evidence>
<name>A0A650LPZ4_9CLOT</name>
<evidence type="ECO:0000256" key="6">
    <source>
        <dbReference type="ARBA" id="ARBA00022801"/>
    </source>
</evidence>
<feature type="binding site" evidence="9">
    <location>
        <begin position="208"/>
        <end position="212"/>
    </location>
    <ligand>
        <name>GTP</name>
        <dbReference type="ChEBI" id="CHEBI:37565"/>
    </ligand>
</feature>
<dbReference type="PROSITE" id="PS51883">
    <property type="entry name" value="OBG"/>
    <property type="match status" value="1"/>
</dbReference>
<dbReference type="NCBIfam" id="NF008954">
    <property type="entry name" value="PRK12296.1"/>
    <property type="match status" value="1"/>
</dbReference>
<dbReference type="InterPro" id="IPR006169">
    <property type="entry name" value="GTP1_OBG_dom"/>
</dbReference>
<dbReference type="HAMAP" id="MF_01454">
    <property type="entry name" value="GTPase_Obg"/>
    <property type="match status" value="1"/>
</dbReference>
<dbReference type="InterPro" id="IPR006074">
    <property type="entry name" value="GTP1-OBG_CS"/>
</dbReference>
<feature type="binding site" evidence="9">
    <location>
        <position position="210"/>
    </location>
    <ligand>
        <name>Mg(2+)</name>
        <dbReference type="ChEBI" id="CHEBI:18420"/>
    </ligand>
</feature>
<reference evidence="14 15" key="1">
    <citation type="submission" date="2018-06" db="EMBL/GenBank/DDBJ databases">
        <authorList>
            <consortium name="IHU Genomes"/>
        </authorList>
    </citation>
    <scope>NUCLEOTIDE SEQUENCE [LARGE SCALE GENOMIC DNA]</scope>
    <source>
        <strain evidence="14 15">NEC25</strain>
    </source>
</reference>
<dbReference type="SUPFAM" id="SSF52540">
    <property type="entry name" value="P-loop containing nucleoside triphosphate hydrolases"/>
    <property type="match status" value="1"/>
</dbReference>
<evidence type="ECO:0000313" key="15">
    <source>
        <dbReference type="Proteomes" id="UP000431451"/>
    </source>
</evidence>
<dbReference type="NCBIfam" id="TIGR02729">
    <property type="entry name" value="Obg_CgtA"/>
    <property type="match status" value="1"/>
</dbReference>
<dbReference type="GO" id="GO:0042254">
    <property type="term" value="P:ribosome biogenesis"/>
    <property type="evidence" value="ECO:0007669"/>
    <property type="project" value="UniProtKB-UniRule"/>
</dbReference>
<keyword evidence="6 9" id="KW-0378">Hydrolase</keyword>
<evidence type="ECO:0000313" key="13">
    <source>
        <dbReference type="EMBL" id="CAG9711127.1"/>
    </source>
</evidence>
<dbReference type="GO" id="GO:0005737">
    <property type="term" value="C:cytoplasm"/>
    <property type="evidence" value="ECO:0007669"/>
    <property type="project" value="UniProtKB-SubCell"/>
</dbReference>
<evidence type="ECO:0000313" key="14">
    <source>
        <dbReference type="EMBL" id="VCT83066.1"/>
    </source>
</evidence>
<evidence type="ECO:0000256" key="1">
    <source>
        <dbReference type="ARBA" id="ARBA00001946"/>
    </source>
</evidence>
<dbReference type="InterPro" id="IPR006073">
    <property type="entry name" value="GTP-bd"/>
</dbReference>
<dbReference type="Gene3D" id="3.30.300.350">
    <property type="entry name" value="GTP-binding protein OBG, C-terminal domain"/>
    <property type="match status" value="1"/>
</dbReference>
<dbReference type="Pfam" id="PF09269">
    <property type="entry name" value="DUF1967"/>
    <property type="match status" value="1"/>
</dbReference>
<comment type="subcellular location">
    <subcellularLocation>
        <location evidence="9">Cytoplasm</location>
    </subcellularLocation>
</comment>
<evidence type="ECO:0000259" key="12">
    <source>
        <dbReference type="PROSITE" id="PS51883"/>
    </source>
</evidence>
<keyword evidence="4 9" id="KW-0479">Metal-binding</keyword>
<keyword evidence="7 9" id="KW-0460">Magnesium</keyword>
<evidence type="ECO:0000256" key="5">
    <source>
        <dbReference type="ARBA" id="ARBA00022741"/>
    </source>
</evidence>
<feature type="domain" description="OCT" evidence="11">
    <location>
        <begin position="365"/>
        <end position="447"/>
    </location>
</feature>
<dbReference type="PRINTS" id="PR00326">
    <property type="entry name" value="GTP1OBG"/>
</dbReference>
<gene>
    <name evidence="9 14" type="primary">obg</name>
    <name evidence="13" type="ORF">CNEO_45103</name>
    <name evidence="14" type="ORF">CNEONATNEC25_00661</name>
</gene>
<accession>A0A650LPZ4</accession>
<dbReference type="Proteomes" id="UP000431451">
    <property type="component" value="Unassembled WGS sequence"/>
</dbReference>
<evidence type="ECO:0000256" key="9">
    <source>
        <dbReference type="HAMAP-Rule" id="MF_01454"/>
    </source>
</evidence>
<evidence type="ECO:0000256" key="3">
    <source>
        <dbReference type="ARBA" id="ARBA00022490"/>
    </source>
</evidence>
<evidence type="ECO:0000259" key="11">
    <source>
        <dbReference type="PROSITE" id="PS51881"/>
    </source>
</evidence>
<evidence type="ECO:0000256" key="8">
    <source>
        <dbReference type="ARBA" id="ARBA00023134"/>
    </source>
</evidence>
<dbReference type="SUPFAM" id="SSF82051">
    <property type="entry name" value="Obg GTP-binding protein N-terminal domain"/>
    <property type="match status" value="1"/>
</dbReference>
<dbReference type="CDD" id="cd01898">
    <property type="entry name" value="Obg"/>
    <property type="match status" value="1"/>
</dbReference>
<feature type="domain" description="OBG-type G" evidence="10">
    <location>
        <begin position="177"/>
        <end position="349"/>
    </location>
</feature>
<feature type="binding site" evidence="9">
    <location>
        <begin position="300"/>
        <end position="303"/>
    </location>
    <ligand>
        <name>GTP</name>
        <dbReference type="ChEBI" id="CHEBI:37565"/>
    </ligand>
</feature>
<protein>
    <recommendedName>
        <fullName evidence="9">GTPase Obg</fullName>
        <ecNumber evidence="9">3.6.5.-</ecNumber>
    </recommendedName>
    <alternativeName>
        <fullName evidence="9">GTP-binding protein Obg</fullName>
    </alternativeName>
</protein>
<dbReference type="Pfam" id="PF01018">
    <property type="entry name" value="GTP1_OBG"/>
    <property type="match status" value="1"/>
</dbReference>
<sequence>MNCEYSLKNQLEKKGGKHMFIDKAKIFVKSGNGGDGAITFRREKYVPLGGPDGGDGGKGGSIIFKVDTGITTLLDFKYKKKFIAECGGNGSGSKCYGKDGADLVINVPMGTIIREAESNKVIADLSHKDEELVLLKGGKGGKGNTKFATATKQAPHYAEPGMPGAELNLVLELKLLADVGLLGFPNVGKSTLLSMTTKAKPKIANYHFTTLKPNLGVVAVEGIEPFVMADIPGIIEGAAEGVGLGIQFLRHIERTRLLIHIVDISGVEGRDAFEDFVKINEELKKYSVKLWDRPQIVVANKTDMLYDDSVYEDFKKKVEELGYTKVFKMSAATNDGVDVVMKEAARMLKDIPIKELEISEDEMYIPEEKKFTYEISIEPNDEGTNTYVVEGTFVDRLLHAVNVHDADSLRYFHKVIRNKGIFDELREMGIKDGDFVRLNDFEFEYIL</sequence>
<dbReference type="InterPro" id="IPR014100">
    <property type="entry name" value="GTP-bd_Obg/CgtA"/>
</dbReference>
<dbReference type="EC" id="3.6.5.-" evidence="9"/>
<comment type="similarity">
    <text evidence="2 9">Belongs to the TRAFAC class OBG-HflX-like GTPase superfamily. OBG GTPase family.</text>
</comment>
<dbReference type="PROSITE" id="PS51881">
    <property type="entry name" value="OCT"/>
    <property type="match status" value="1"/>
</dbReference>
<comment type="subunit">
    <text evidence="9">Monomer.</text>
</comment>
<keyword evidence="8 9" id="KW-0342">GTP-binding</keyword>
<dbReference type="PANTHER" id="PTHR11702:SF31">
    <property type="entry name" value="MITOCHONDRIAL RIBOSOME-ASSOCIATED GTPASE 2"/>
    <property type="match status" value="1"/>
</dbReference>
<dbReference type="GO" id="GO:0005525">
    <property type="term" value="F:GTP binding"/>
    <property type="evidence" value="ECO:0007669"/>
    <property type="project" value="UniProtKB-UniRule"/>
</dbReference>
<feature type="domain" description="Obg" evidence="12">
    <location>
        <begin position="18"/>
        <end position="176"/>
    </location>
</feature>
<dbReference type="EMBL" id="CAKJVE010000004">
    <property type="protein sequence ID" value="CAG9711127.1"/>
    <property type="molecule type" value="Genomic_DNA"/>
</dbReference>
<comment type="cofactor">
    <cofactor evidence="1 9">
        <name>Mg(2+)</name>
        <dbReference type="ChEBI" id="CHEBI:18420"/>
    </cofactor>
</comment>
<dbReference type="PIRSF" id="PIRSF002401">
    <property type="entry name" value="GTP_bd_Obg/CgtA"/>
    <property type="match status" value="1"/>
</dbReference>
<reference evidence="13" key="2">
    <citation type="submission" date="2021-10" db="EMBL/GenBank/DDBJ databases">
        <authorList>
            <person name="Mesa V."/>
        </authorList>
    </citation>
    <scope>NUCLEOTIDE SEQUENCE</scope>
    <source>
        <strain evidence="13">CC3_PB</strain>
    </source>
</reference>
<dbReference type="InterPro" id="IPR027417">
    <property type="entry name" value="P-loop_NTPase"/>
</dbReference>
<dbReference type="NCBIfam" id="TIGR03595">
    <property type="entry name" value="Obg_CgtA_exten"/>
    <property type="match status" value="1"/>
</dbReference>
<dbReference type="Proteomes" id="UP000789738">
    <property type="component" value="Unassembled WGS sequence"/>
</dbReference>
<keyword evidence="3 9" id="KW-0963">Cytoplasm</keyword>
<dbReference type="InterPro" id="IPR036346">
    <property type="entry name" value="GTP-bd_prot_GTP1/OBG_C_sf"/>
</dbReference>
<feature type="binding site" evidence="9">
    <location>
        <position position="190"/>
    </location>
    <ligand>
        <name>Mg(2+)</name>
        <dbReference type="ChEBI" id="CHEBI:18420"/>
    </ligand>
</feature>
<proteinExistence type="inferred from homology"/>
<dbReference type="InterPro" id="IPR036726">
    <property type="entry name" value="GTP1_OBG_dom_sf"/>
</dbReference>
<dbReference type="NCBIfam" id="TIGR00231">
    <property type="entry name" value="small_GTP"/>
    <property type="match status" value="1"/>
</dbReference>
<organism evidence="14 15">
    <name type="scientific">Clostridium neonatale</name>
    <dbReference type="NCBI Taxonomy" id="137838"/>
    <lineage>
        <taxon>Bacteria</taxon>
        <taxon>Bacillati</taxon>
        <taxon>Bacillota</taxon>
        <taxon>Clostridia</taxon>
        <taxon>Eubacteriales</taxon>
        <taxon>Clostridiaceae</taxon>
        <taxon>Clostridium</taxon>
    </lineage>
</organism>
<keyword evidence="5 9" id="KW-0547">Nucleotide-binding</keyword>
<dbReference type="InterPro" id="IPR005225">
    <property type="entry name" value="Small_GTP-bd"/>
</dbReference>
<feature type="binding site" evidence="9">
    <location>
        <begin position="330"/>
        <end position="332"/>
    </location>
    <ligand>
        <name>GTP</name>
        <dbReference type="ChEBI" id="CHEBI:37565"/>
    </ligand>
</feature>
<dbReference type="FunFam" id="2.70.210.12:FF:000001">
    <property type="entry name" value="GTPase Obg"/>
    <property type="match status" value="1"/>
</dbReference>
<feature type="binding site" evidence="9">
    <location>
        <begin position="230"/>
        <end position="233"/>
    </location>
    <ligand>
        <name>GTP</name>
        <dbReference type="ChEBI" id="CHEBI:37565"/>
    </ligand>
</feature>
<comment type="function">
    <text evidence="9">An essential GTPase which binds GTP, GDP and possibly (p)ppGpp with moderate affinity, with high nucleotide exchange rates and a fairly low GTP hydrolysis rate. Plays a role in control of the cell cycle, stress response, ribosome biogenesis and in those bacteria that undergo differentiation, in morphogenesis control.</text>
</comment>
<dbReference type="GO" id="GO:0000287">
    <property type="term" value="F:magnesium ion binding"/>
    <property type="evidence" value="ECO:0007669"/>
    <property type="project" value="InterPro"/>
</dbReference>
<dbReference type="SUPFAM" id="SSF102741">
    <property type="entry name" value="Obg GTP-binding protein C-terminal domain"/>
    <property type="match status" value="1"/>
</dbReference>
<dbReference type="InterPro" id="IPR015349">
    <property type="entry name" value="OCT_dom"/>
</dbReference>
<dbReference type="Gene3D" id="3.40.50.300">
    <property type="entry name" value="P-loop containing nucleotide triphosphate hydrolases"/>
    <property type="match status" value="1"/>
</dbReference>
<dbReference type="Pfam" id="PF01926">
    <property type="entry name" value="MMR_HSR1"/>
    <property type="match status" value="1"/>
</dbReference>
<dbReference type="NCBIfam" id="NF008956">
    <property type="entry name" value="PRK12299.1"/>
    <property type="match status" value="1"/>
</dbReference>
<evidence type="ECO:0000259" key="10">
    <source>
        <dbReference type="PROSITE" id="PS51710"/>
    </source>
</evidence>
<dbReference type="GO" id="GO:0003924">
    <property type="term" value="F:GTPase activity"/>
    <property type="evidence" value="ECO:0007669"/>
    <property type="project" value="UniProtKB-UniRule"/>
</dbReference>
<dbReference type="InterPro" id="IPR045086">
    <property type="entry name" value="OBG_GTPase"/>
</dbReference>
<dbReference type="PROSITE" id="PS00905">
    <property type="entry name" value="GTP1_OBG"/>
    <property type="match status" value="1"/>
</dbReference>
<dbReference type="NCBIfam" id="NF008955">
    <property type="entry name" value="PRK12297.1"/>
    <property type="match status" value="1"/>
</dbReference>
<dbReference type="InterPro" id="IPR031167">
    <property type="entry name" value="G_OBG"/>
</dbReference>
<evidence type="ECO:0000256" key="2">
    <source>
        <dbReference type="ARBA" id="ARBA00007699"/>
    </source>
</evidence>
<dbReference type="AlphaFoldDB" id="A0A650LPZ4"/>
<dbReference type="Gene3D" id="2.70.210.12">
    <property type="entry name" value="GTP1/OBG domain"/>
    <property type="match status" value="1"/>
</dbReference>
<dbReference type="PROSITE" id="PS51710">
    <property type="entry name" value="G_OBG"/>
    <property type="match status" value="1"/>
</dbReference>
<dbReference type="EMBL" id="UWJD01000001">
    <property type="protein sequence ID" value="VCT83066.1"/>
    <property type="molecule type" value="Genomic_DNA"/>
</dbReference>
<dbReference type="PANTHER" id="PTHR11702">
    <property type="entry name" value="DEVELOPMENTALLY REGULATED GTP-BINDING PROTEIN-RELATED"/>
    <property type="match status" value="1"/>
</dbReference>